<dbReference type="RefSeq" id="WP_089910844.1">
    <property type="nucleotide sequence ID" value="NZ_FOBB01000002.1"/>
</dbReference>
<keyword evidence="2" id="KW-1185">Reference proteome</keyword>
<sequence>MEFILDFDLQGKNHIVNINLHHEQGATFYRALIDEDHAIDYYRQENGTLKPVLSSIVDNDLVNAIATRLLEWLHKEGNGFSSVS</sequence>
<proteinExistence type="predicted"/>
<evidence type="ECO:0000313" key="1">
    <source>
        <dbReference type="EMBL" id="SEL68407.1"/>
    </source>
</evidence>
<protein>
    <submittedName>
        <fullName evidence="1">Uncharacterized protein</fullName>
    </submittedName>
</protein>
<accession>A0A1H7SA38</accession>
<name>A0A1H7SA38_9BACT</name>
<gene>
    <name evidence="1" type="ORF">SAMN04488505_102844</name>
</gene>
<dbReference type="EMBL" id="FOBB01000002">
    <property type="protein sequence ID" value="SEL68407.1"/>
    <property type="molecule type" value="Genomic_DNA"/>
</dbReference>
<dbReference type="OrthoDB" id="679060at2"/>
<reference evidence="1 2" key="1">
    <citation type="submission" date="2016-10" db="EMBL/GenBank/DDBJ databases">
        <authorList>
            <person name="de Groot N.N."/>
        </authorList>
    </citation>
    <scope>NUCLEOTIDE SEQUENCE [LARGE SCALE GENOMIC DNA]</scope>
    <source>
        <strain evidence="1 2">DSM 21039</strain>
    </source>
</reference>
<evidence type="ECO:0000313" key="2">
    <source>
        <dbReference type="Proteomes" id="UP000198984"/>
    </source>
</evidence>
<dbReference type="AlphaFoldDB" id="A0A1H7SA38"/>
<organism evidence="1 2">
    <name type="scientific">Chitinophaga rupis</name>
    <dbReference type="NCBI Taxonomy" id="573321"/>
    <lineage>
        <taxon>Bacteria</taxon>
        <taxon>Pseudomonadati</taxon>
        <taxon>Bacteroidota</taxon>
        <taxon>Chitinophagia</taxon>
        <taxon>Chitinophagales</taxon>
        <taxon>Chitinophagaceae</taxon>
        <taxon>Chitinophaga</taxon>
    </lineage>
</organism>
<dbReference type="Proteomes" id="UP000198984">
    <property type="component" value="Unassembled WGS sequence"/>
</dbReference>